<dbReference type="EMBL" id="MN740785">
    <property type="protein sequence ID" value="QHU11479.1"/>
    <property type="molecule type" value="Genomic_DNA"/>
</dbReference>
<accession>A0A6C0K1A1</accession>
<proteinExistence type="predicted"/>
<organism evidence="1">
    <name type="scientific">viral metagenome</name>
    <dbReference type="NCBI Taxonomy" id="1070528"/>
    <lineage>
        <taxon>unclassified sequences</taxon>
        <taxon>metagenomes</taxon>
        <taxon>organismal metagenomes</taxon>
    </lineage>
</organism>
<protein>
    <submittedName>
        <fullName evidence="1">Uncharacterized protein</fullName>
    </submittedName>
</protein>
<name>A0A6C0K1A1_9ZZZZ</name>
<sequence length="401" mass="46450">MTSLSSIPNPYTFDVPTDPILYLYNLIRMYDNPLASIEDSTADHNYVMMDVFRFNPYETDKRLRYLLMDIVRATSTINFYSVNMGLGDTLTSLDKVINQYQVTGVQFRIKNMYSTKSKRLDQRWKVPNINKLIPTKVFTNAIANLPSIQYILWDRFLVSFNLFIPINTTPEPVRIYRLCLTQTAYADPKIGTYNFERIFYDYCTSTVIGKVDDKPIFYFNDVEFYYLNPAYYINYDPNKGQNLIVVGSLHAYSVRPVSGLVAEVTPLRELQYQSTVNSIRESELFTPLSQYFVILCGSISAGNYYLFGFVSINDPNNFSTIIEASQFINQIETFLFLSVRSQFTQEPLPQTPIFDKDGLIIWITPIYFIIFQPTFPDFLAKYGVLEQGVANLDFVNQEQKL</sequence>
<evidence type="ECO:0000313" key="1">
    <source>
        <dbReference type="EMBL" id="QHU11479.1"/>
    </source>
</evidence>
<dbReference type="AlphaFoldDB" id="A0A6C0K1A1"/>
<reference evidence="1" key="1">
    <citation type="journal article" date="2020" name="Nature">
        <title>Giant virus diversity and host interactions through global metagenomics.</title>
        <authorList>
            <person name="Schulz F."/>
            <person name="Roux S."/>
            <person name="Paez-Espino D."/>
            <person name="Jungbluth S."/>
            <person name="Walsh D.A."/>
            <person name="Denef V.J."/>
            <person name="McMahon K.D."/>
            <person name="Konstantinidis K.T."/>
            <person name="Eloe-Fadrosh E.A."/>
            <person name="Kyrpides N.C."/>
            <person name="Woyke T."/>
        </authorList>
    </citation>
    <scope>NUCLEOTIDE SEQUENCE</scope>
    <source>
        <strain evidence="1">GVMAG-S-1101169-75</strain>
    </source>
</reference>